<dbReference type="InterPro" id="IPR027417">
    <property type="entry name" value="P-loop_NTPase"/>
</dbReference>
<comment type="function">
    <text evidence="5">Involved in beta-(1--&gt;2)glucan export. Transmembrane domains (TMD) form a pore in the inner membrane and the ATP-binding domain (NBD) is responsible for energy generation.</text>
</comment>
<dbReference type="PROSITE" id="PS50893">
    <property type="entry name" value="ABC_TRANSPORTER_2"/>
    <property type="match status" value="1"/>
</dbReference>
<dbReference type="GO" id="GO:0005524">
    <property type="term" value="F:ATP binding"/>
    <property type="evidence" value="ECO:0007669"/>
    <property type="project" value="UniProtKB-KW"/>
</dbReference>
<dbReference type="KEGG" id="oca:OCAR_6843"/>
<dbReference type="SUPFAM" id="SSF52540">
    <property type="entry name" value="P-loop containing nucleoside triphosphate hydrolases"/>
    <property type="match status" value="1"/>
</dbReference>
<dbReference type="eggNOG" id="COG1120">
    <property type="taxonomic scope" value="Bacteria"/>
</dbReference>
<keyword evidence="4 7" id="KW-0067">ATP-binding</keyword>
<dbReference type="STRING" id="504832.OCA5_c12340"/>
<dbReference type="InterPro" id="IPR003439">
    <property type="entry name" value="ABC_transporter-like_ATP-bd"/>
</dbReference>
<accession>B6JE64</accession>
<evidence type="ECO:0000313" key="7">
    <source>
        <dbReference type="EMBL" id="AEI05950.1"/>
    </source>
</evidence>
<keyword evidence="3" id="KW-0547">Nucleotide-binding</keyword>
<dbReference type="Proteomes" id="UP000007730">
    <property type="component" value="Chromosome"/>
</dbReference>
<dbReference type="Pfam" id="PF00005">
    <property type="entry name" value="ABC_tran"/>
    <property type="match status" value="1"/>
</dbReference>
<evidence type="ECO:0000259" key="6">
    <source>
        <dbReference type="PROSITE" id="PS50893"/>
    </source>
</evidence>
<dbReference type="CDD" id="cd03214">
    <property type="entry name" value="ABC_Iron-Siderophores_B12_Hemin"/>
    <property type="match status" value="1"/>
</dbReference>
<name>B6JE64_AFIC5</name>
<evidence type="ECO:0000313" key="8">
    <source>
        <dbReference type="Proteomes" id="UP000007730"/>
    </source>
</evidence>
<evidence type="ECO:0000256" key="5">
    <source>
        <dbReference type="ARBA" id="ARBA00024722"/>
    </source>
</evidence>
<dbReference type="InterPro" id="IPR003593">
    <property type="entry name" value="AAA+_ATPase"/>
</dbReference>
<dbReference type="KEGG" id="ocg:OCA5_c12340"/>
<feature type="domain" description="ABC transporter" evidence="6">
    <location>
        <begin position="9"/>
        <end position="244"/>
    </location>
</feature>
<organism evidence="7 8">
    <name type="scientific">Afipia carboxidovorans (strain ATCC 49405 / DSM 1227 / KCTC 32145 / OM5)</name>
    <name type="common">Oligotropha carboxidovorans</name>
    <dbReference type="NCBI Taxonomy" id="504832"/>
    <lineage>
        <taxon>Bacteria</taxon>
        <taxon>Pseudomonadati</taxon>
        <taxon>Pseudomonadota</taxon>
        <taxon>Alphaproteobacteria</taxon>
        <taxon>Hyphomicrobiales</taxon>
        <taxon>Nitrobacteraceae</taxon>
        <taxon>Afipia</taxon>
    </lineage>
</organism>
<keyword evidence="2" id="KW-0813">Transport</keyword>
<proteinExistence type="inferred from homology"/>
<evidence type="ECO:0000256" key="3">
    <source>
        <dbReference type="ARBA" id="ARBA00022741"/>
    </source>
</evidence>
<sequence length="262" mass="27838">MMAHESGDLQLEHLSVSYGSKRIVRDLTLSSIKAGQVTALVGPNGAGKTTLLRAIAGLLRASGSALVHGKNLLTMGYGERSALVSYMPQSVPERVSLTVLESVIATLRATRRPGMMGNAHDRNRAISVLEQLDITDIALDPLDCLSGGQRQLCSLAQSLVSDPSILLLDEPTSALDLRHQATVMGVVRELAAAGKIVICVLHDLSQAARWADSIVVLNHGALYLHGAPDEAVTPQMLSEVYAVEARVESLHGHLHVVVQGAI</sequence>
<dbReference type="HOGENOM" id="CLU_000604_1_11_5"/>
<protein>
    <submittedName>
        <fullName evidence="7">ABC transporter, putative Fe(3+) dicitrate transport ATP-binding protein FecE</fullName>
    </submittedName>
</protein>
<dbReference type="EMBL" id="CP002826">
    <property type="protein sequence ID" value="AEI05950.1"/>
    <property type="molecule type" value="Genomic_DNA"/>
</dbReference>
<dbReference type="Gene3D" id="3.40.50.300">
    <property type="entry name" value="P-loop containing nucleotide triphosphate hydrolases"/>
    <property type="match status" value="1"/>
</dbReference>
<dbReference type="GO" id="GO:0016887">
    <property type="term" value="F:ATP hydrolysis activity"/>
    <property type="evidence" value="ECO:0007669"/>
    <property type="project" value="InterPro"/>
</dbReference>
<gene>
    <name evidence="7" type="primary">fecE</name>
    <name evidence="7" type="ordered locus">OCA5_c12340</name>
</gene>
<evidence type="ECO:0000256" key="4">
    <source>
        <dbReference type="ARBA" id="ARBA00022840"/>
    </source>
</evidence>
<dbReference type="PANTHER" id="PTHR42794">
    <property type="entry name" value="HEMIN IMPORT ATP-BINDING PROTEIN HMUV"/>
    <property type="match status" value="1"/>
</dbReference>
<dbReference type="OrthoDB" id="9810077at2"/>
<comment type="similarity">
    <text evidence="1">Belongs to the ABC transporter superfamily.</text>
</comment>
<keyword evidence="8" id="KW-1185">Reference proteome</keyword>
<evidence type="ECO:0000256" key="1">
    <source>
        <dbReference type="ARBA" id="ARBA00005417"/>
    </source>
</evidence>
<dbReference type="SMART" id="SM00382">
    <property type="entry name" value="AAA"/>
    <property type="match status" value="1"/>
</dbReference>
<dbReference type="PANTHER" id="PTHR42794:SF2">
    <property type="entry name" value="ABC TRANSPORTER ATP-BINDING PROTEIN"/>
    <property type="match status" value="1"/>
</dbReference>
<evidence type="ECO:0000256" key="2">
    <source>
        <dbReference type="ARBA" id="ARBA00022448"/>
    </source>
</evidence>
<dbReference type="RefSeq" id="WP_012563979.1">
    <property type="nucleotide sequence ID" value="NC_011386.1"/>
</dbReference>
<dbReference type="FunFam" id="3.40.50.300:FF:000134">
    <property type="entry name" value="Iron-enterobactin ABC transporter ATP-binding protein"/>
    <property type="match status" value="1"/>
</dbReference>
<dbReference type="AlphaFoldDB" id="B6JE64"/>
<reference evidence="7 8" key="1">
    <citation type="journal article" date="2011" name="J. Bacteriol.">
        <title>Complete genome sequences of the chemolithoautotrophic Oligotropha carboxidovorans strains OM4 and OM5.</title>
        <authorList>
            <person name="Volland S."/>
            <person name="Rachinger M."/>
            <person name="Strittmatter A."/>
            <person name="Daniel R."/>
            <person name="Gottschalk G."/>
            <person name="Meyer O."/>
        </authorList>
    </citation>
    <scope>NUCLEOTIDE SEQUENCE [LARGE SCALE GENOMIC DNA]</scope>
    <source>
        <strain evidence="8">ATCC 49405 / DSM 1227 / KCTC 32145 / OM5</strain>
    </source>
</reference>